<dbReference type="Gene3D" id="3.30.200.20">
    <property type="entry name" value="Phosphorylase Kinase, domain 1"/>
    <property type="match status" value="1"/>
</dbReference>
<dbReference type="GO" id="GO:0005524">
    <property type="term" value="F:ATP binding"/>
    <property type="evidence" value="ECO:0007669"/>
    <property type="project" value="UniProtKB-KW"/>
</dbReference>
<proteinExistence type="inferred from homology"/>
<keyword evidence="5" id="KW-0808">Transferase</keyword>
<dbReference type="RefSeq" id="XP_047740922.1">
    <property type="nucleotide sequence ID" value="XM_047884966.1"/>
</dbReference>
<accession>A0A979FX32</accession>
<dbReference type="SUPFAM" id="SSF56112">
    <property type="entry name" value="Protein kinase-like (PK-like)"/>
    <property type="match status" value="2"/>
</dbReference>
<feature type="region of interest" description="Disordered" evidence="12">
    <location>
        <begin position="1132"/>
        <end position="1167"/>
    </location>
</feature>
<dbReference type="GO" id="GO:0005634">
    <property type="term" value="C:nucleus"/>
    <property type="evidence" value="ECO:0007669"/>
    <property type="project" value="TreeGrafter"/>
</dbReference>
<comment type="catalytic activity">
    <reaction evidence="11">
        <text>L-seryl-[protein] + ATP = O-phospho-L-seryl-[protein] + ADP + H(+)</text>
        <dbReference type="Rhea" id="RHEA:17989"/>
        <dbReference type="Rhea" id="RHEA-COMP:9863"/>
        <dbReference type="Rhea" id="RHEA-COMP:11604"/>
        <dbReference type="ChEBI" id="CHEBI:15378"/>
        <dbReference type="ChEBI" id="CHEBI:29999"/>
        <dbReference type="ChEBI" id="CHEBI:30616"/>
        <dbReference type="ChEBI" id="CHEBI:83421"/>
        <dbReference type="ChEBI" id="CHEBI:456216"/>
        <dbReference type="EC" id="2.7.11.1"/>
    </reaction>
</comment>
<keyword evidence="4" id="KW-0723">Serine/threonine-protein kinase</keyword>
<dbReference type="GeneID" id="108669828"/>
<comment type="catalytic activity">
    <reaction evidence="10">
        <text>L-threonyl-[protein] + ATP = O-phospho-L-threonyl-[protein] + ADP + H(+)</text>
        <dbReference type="Rhea" id="RHEA:46608"/>
        <dbReference type="Rhea" id="RHEA-COMP:11060"/>
        <dbReference type="Rhea" id="RHEA-COMP:11605"/>
        <dbReference type="ChEBI" id="CHEBI:15378"/>
        <dbReference type="ChEBI" id="CHEBI:30013"/>
        <dbReference type="ChEBI" id="CHEBI:30616"/>
        <dbReference type="ChEBI" id="CHEBI:61977"/>
        <dbReference type="ChEBI" id="CHEBI:456216"/>
        <dbReference type="EC" id="2.7.11.1"/>
    </reaction>
</comment>
<dbReference type="InterPro" id="IPR000961">
    <property type="entry name" value="AGC-kinase_C"/>
</dbReference>
<evidence type="ECO:0000256" key="5">
    <source>
        <dbReference type="ARBA" id="ARBA00022679"/>
    </source>
</evidence>
<comment type="similarity">
    <text evidence="1">Belongs to the protein kinase superfamily. AGC Ser/Thr protein kinase family.</text>
</comment>
<evidence type="ECO:0000259" key="13">
    <source>
        <dbReference type="PROSITE" id="PS50011"/>
    </source>
</evidence>
<name>A0A979FX32_HYAAZ</name>
<evidence type="ECO:0000259" key="14">
    <source>
        <dbReference type="PROSITE" id="PS51285"/>
    </source>
</evidence>
<feature type="domain" description="Protein kinase" evidence="13">
    <location>
        <begin position="990"/>
        <end position="1267"/>
    </location>
</feature>
<feature type="compositionally biased region" description="Polar residues" evidence="12">
    <location>
        <begin position="842"/>
        <end position="858"/>
    </location>
</feature>
<keyword evidence="8" id="KW-0067">ATP-binding</keyword>
<evidence type="ECO:0000313" key="16">
    <source>
        <dbReference type="RefSeq" id="XP_047740922.1"/>
    </source>
</evidence>
<dbReference type="SMART" id="SM00220">
    <property type="entry name" value="S_TKc"/>
    <property type="match status" value="1"/>
</dbReference>
<evidence type="ECO:0000256" key="10">
    <source>
        <dbReference type="ARBA" id="ARBA00047899"/>
    </source>
</evidence>
<dbReference type="PROSITE" id="PS00108">
    <property type="entry name" value="PROTEIN_KINASE_ST"/>
    <property type="match status" value="1"/>
</dbReference>
<dbReference type="PANTHER" id="PTHR24356:SF1">
    <property type="entry name" value="SERINE_THREONINE-PROTEIN KINASE GREATWALL"/>
    <property type="match status" value="1"/>
</dbReference>
<dbReference type="OMA" id="FNDETHE"/>
<protein>
    <recommendedName>
        <fullName evidence="3">Serine/threonine-protein kinase greatwall</fullName>
        <ecNumber evidence="2">2.7.11.1</ecNumber>
    </recommendedName>
    <alternativeName>
        <fullName evidence="9">Microtubule-associated serine/threonine-protein kinase-like</fullName>
    </alternativeName>
</protein>
<dbReference type="Pfam" id="PF00069">
    <property type="entry name" value="Pkinase"/>
    <property type="match status" value="3"/>
</dbReference>
<evidence type="ECO:0000256" key="8">
    <source>
        <dbReference type="ARBA" id="ARBA00022840"/>
    </source>
</evidence>
<sequence length="1312" mass="142243">MDSPCHGGKSSNEKDSKIDSERPVKRKMPVVGDFKVLKPISRGAFGTVYIGHRRDNPDRLYAIKVVKKSDIIHKNMVHQMITERDALAHIRSPFCVQLYYSLQDATRVFLVSGTTALPLALALDYLHRHGIVHRDVKPDNLLLDNKGHLKLTDFGLSKIILASEEQLEKLTNFTPNPASRGANAARYARTPGQILSLTSHLSFNSTVTSPALTTPGSERHTTVLAARQAGSADATSADNLTATPLTAIHDKDKTLVKRHVFSAVSESVDAISSRETPTSFEGSVLRASQSLAMTQRRAALDLGESPVTAAAQETRPQHQGSLLNASCHTAASNVRDLICGDASSTLCDTLMESEVSCVATEDAQVLSDGKKHLEIVDITKEDRKVSCEAKENVDPCNESSIMSRQNDFSNEHSSEPSTVVNVWDPTRNVFDFTEPNNVMCVDIRNSPVQNDESTETSAADAPKPPSEDASKTGSSPDKSDDFECPATNSTAVDDAEPCPGFVPSKIHPRLRVLSRLTDNVSPVGRAFHANVDISSGITTSSPILQNKFLQKLRDGGLKTSSPIPSQTLAESSTPLSCSVASHKTGDSGIVVSAIEGNHNFNSNLFKDISTIEKREESNVSLMMEQENHPAVAQCIGSECLSLEQDNRQNHPDRTKEFLENQCDGQNSGISPEKAVEAEASKDVFKTPCIVIRGRKRCISTNNNQSKCFPPAKKANCVLFDAQTQVLSDASHAQNFPNSSSKLTPRSEENSTNLLKCDPMMEGLKESKIQPSHISPAQTGLTGVFSAANLDTSSNSSRNVKLDCEPTISGCVSIEQQTLDSSSNNISSDLMKATETINSLSTPAVETGNTSQTPVNQSKMMPMNVTPMEGSGKEDDQMQCDDLNALLHSLTPQGRAEERTHSLDDGSGALKCSASLESCDATSPVARPLRFGRVRSWSKLLSQEEDEPKIKHCFSEPKTTKPTAAFRLREAELYPSLAITSNSAGAAFASNPNVPSSGTGGSTQAAASENVEDVPVGQRFNTGSIVDGECTTAVPATASDDEVFFADTEAANVTRVSRKSIAALADKEVVRWYSESDLPLDVTCVNSSHVHVSGTTCDVTAVNTSTAATSVISQPFHSFHTPARNVSCTDLHRTPPCLAGGPTPRRPPKSVRRGRAPQDIPPGEIKPEDRILGTPDYLAPEILLRLAHGPKVDWWAVGVCLFEFLTGLPPFNDENPKLIFHNILNRDIMWPSDHESLSPEAMHAIDRLLAYEPQQRATLEDLKKMSLFSHISWHNLHEQPAPFVPQVENALDTFYFSARNAAQDLDVAAMEEF</sequence>
<feature type="region of interest" description="Disordered" evidence="12">
    <location>
        <begin position="989"/>
        <end position="1013"/>
    </location>
</feature>
<feature type="region of interest" description="Disordered" evidence="12">
    <location>
        <begin position="842"/>
        <end position="861"/>
    </location>
</feature>
<evidence type="ECO:0000256" key="2">
    <source>
        <dbReference type="ARBA" id="ARBA00012513"/>
    </source>
</evidence>
<gene>
    <name evidence="16" type="primary">LOC108669828</name>
</gene>
<dbReference type="Proteomes" id="UP000694843">
    <property type="component" value="Unplaced"/>
</dbReference>
<dbReference type="FunFam" id="3.30.200.20:FF:000550">
    <property type="entry name" value="Serine/threonine-protein kinase greatwall"/>
    <property type="match status" value="1"/>
</dbReference>
<dbReference type="PROSITE" id="PS50011">
    <property type="entry name" value="PROTEIN_KINASE_DOM"/>
    <property type="match status" value="2"/>
</dbReference>
<keyword evidence="6" id="KW-0547">Nucleotide-binding</keyword>
<evidence type="ECO:0000256" key="6">
    <source>
        <dbReference type="ARBA" id="ARBA00022741"/>
    </source>
</evidence>
<evidence type="ECO:0000256" key="11">
    <source>
        <dbReference type="ARBA" id="ARBA00048679"/>
    </source>
</evidence>
<dbReference type="InterPro" id="IPR008271">
    <property type="entry name" value="Ser/Thr_kinase_AS"/>
</dbReference>
<evidence type="ECO:0000256" key="3">
    <source>
        <dbReference type="ARBA" id="ARBA00022148"/>
    </source>
</evidence>
<evidence type="ECO:0000256" key="12">
    <source>
        <dbReference type="SAM" id="MobiDB-lite"/>
    </source>
</evidence>
<feature type="compositionally biased region" description="Basic residues" evidence="12">
    <location>
        <begin position="1145"/>
        <end position="1154"/>
    </location>
</feature>
<feature type="compositionally biased region" description="Basic and acidic residues" evidence="12">
    <location>
        <begin position="11"/>
        <end position="22"/>
    </location>
</feature>
<dbReference type="InterPro" id="IPR050236">
    <property type="entry name" value="Ser_Thr_kinase_AGC"/>
</dbReference>
<feature type="domain" description="AGC-kinase C-terminal" evidence="14">
    <location>
        <begin position="1268"/>
        <end position="1312"/>
    </location>
</feature>
<dbReference type="PANTHER" id="PTHR24356">
    <property type="entry name" value="SERINE/THREONINE-PROTEIN KINASE"/>
    <property type="match status" value="1"/>
</dbReference>
<feature type="region of interest" description="Disordered" evidence="12">
    <location>
        <begin position="730"/>
        <end position="750"/>
    </location>
</feature>
<dbReference type="InterPro" id="IPR000719">
    <property type="entry name" value="Prot_kinase_dom"/>
</dbReference>
<organism evidence="15 16">
    <name type="scientific">Hyalella azteca</name>
    <name type="common">Amphipod</name>
    <dbReference type="NCBI Taxonomy" id="294128"/>
    <lineage>
        <taxon>Eukaryota</taxon>
        <taxon>Metazoa</taxon>
        <taxon>Ecdysozoa</taxon>
        <taxon>Arthropoda</taxon>
        <taxon>Crustacea</taxon>
        <taxon>Multicrustacea</taxon>
        <taxon>Malacostraca</taxon>
        <taxon>Eumalacostraca</taxon>
        <taxon>Peracarida</taxon>
        <taxon>Amphipoda</taxon>
        <taxon>Senticaudata</taxon>
        <taxon>Talitrida</taxon>
        <taxon>Talitroidea</taxon>
        <taxon>Hyalellidae</taxon>
        <taxon>Hyalella</taxon>
    </lineage>
</organism>
<evidence type="ECO:0000256" key="1">
    <source>
        <dbReference type="ARBA" id="ARBA00009903"/>
    </source>
</evidence>
<feature type="compositionally biased region" description="Polar residues" evidence="12">
    <location>
        <begin position="989"/>
        <end position="1006"/>
    </location>
</feature>
<evidence type="ECO:0000256" key="9">
    <source>
        <dbReference type="ARBA" id="ARBA00033099"/>
    </source>
</evidence>
<dbReference type="InterPro" id="IPR011009">
    <property type="entry name" value="Kinase-like_dom_sf"/>
</dbReference>
<dbReference type="EC" id="2.7.11.1" evidence="2"/>
<dbReference type="PROSITE" id="PS51285">
    <property type="entry name" value="AGC_KINASE_CTER"/>
    <property type="match status" value="1"/>
</dbReference>
<feature type="region of interest" description="Disordered" evidence="12">
    <location>
        <begin position="396"/>
        <end position="419"/>
    </location>
</feature>
<dbReference type="GO" id="GO:0004674">
    <property type="term" value="F:protein serine/threonine kinase activity"/>
    <property type="evidence" value="ECO:0007669"/>
    <property type="project" value="UniProtKB-KW"/>
</dbReference>
<dbReference type="GO" id="GO:0035556">
    <property type="term" value="P:intracellular signal transduction"/>
    <property type="evidence" value="ECO:0007669"/>
    <property type="project" value="TreeGrafter"/>
</dbReference>
<keyword evidence="7" id="KW-0418">Kinase</keyword>
<evidence type="ECO:0000256" key="4">
    <source>
        <dbReference type="ARBA" id="ARBA00022527"/>
    </source>
</evidence>
<feature type="compositionally biased region" description="Polar residues" evidence="12">
    <location>
        <begin position="448"/>
        <end position="457"/>
    </location>
</feature>
<feature type="domain" description="Protein kinase" evidence="13">
    <location>
        <begin position="34"/>
        <end position="308"/>
    </location>
</feature>
<feature type="region of interest" description="Disordered" evidence="12">
    <location>
        <begin position="1"/>
        <end position="22"/>
    </location>
</feature>
<feature type="region of interest" description="Disordered" evidence="12">
    <location>
        <begin position="448"/>
        <end position="498"/>
    </location>
</feature>
<dbReference type="OrthoDB" id="162894at2759"/>
<dbReference type="Gene3D" id="1.10.510.10">
    <property type="entry name" value="Transferase(Phosphotransferase) domain 1"/>
    <property type="match status" value="2"/>
</dbReference>
<dbReference type="KEGG" id="hazt:108669828"/>
<keyword evidence="15" id="KW-1185">Reference proteome</keyword>
<evidence type="ECO:0000256" key="7">
    <source>
        <dbReference type="ARBA" id="ARBA00022777"/>
    </source>
</evidence>
<evidence type="ECO:0000313" key="15">
    <source>
        <dbReference type="Proteomes" id="UP000694843"/>
    </source>
</evidence>
<reference evidence="16" key="1">
    <citation type="submission" date="2025-08" db="UniProtKB">
        <authorList>
            <consortium name="RefSeq"/>
        </authorList>
    </citation>
    <scope>IDENTIFICATION</scope>
    <source>
        <tissue evidence="16">Whole organism</tissue>
    </source>
</reference>
<feature type="compositionally biased region" description="Polar residues" evidence="12">
    <location>
        <begin position="397"/>
        <end position="408"/>
    </location>
</feature>